<proteinExistence type="predicted"/>
<dbReference type="CDD" id="cd01317">
    <property type="entry name" value="DHOase_IIa"/>
    <property type="match status" value="1"/>
</dbReference>
<reference evidence="3" key="2">
    <citation type="journal article" date="2015" name="Genome Announc.">
        <title>Draft Genome Sequence of Filamentous Marine Cyanobacterium Lyngbya confervoides Strain BDU141951.</title>
        <authorList>
            <person name="Chandrababunaidu M.M."/>
            <person name="Sen D."/>
            <person name="Tripathy S."/>
        </authorList>
    </citation>
    <scope>NUCLEOTIDE SEQUENCE</scope>
    <source>
        <strain evidence="3">BDU141951</strain>
    </source>
</reference>
<dbReference type="SUPFAM" id="SSF51556">
    <property type="entry name" value="Metallo-dependent hydrolases"/>
    <property type="match status" value="1"/>
</dbReference>
<gene>
    <name evidence="3" type="ORF">QQ91_000095</name>
</gene>
<dbReference type="Pfam" id="PF12890">
    <property type="entry name" value="DHOase"/>
    <property type="match status" value="1"/>
</dbReference>
<reference evidence="3" key="3">
    <citation type="submission" date="2020-02" db="EMBL/GenBank/DDBJ databases">
        <authorList>
            <person name="Sarangi A.N."/>
            <person name="Ghosh S."/>
            <person name="Mukherjee M."/>
            <person name="Tripathy S."/>
        </authorList>
    </citation>
    <scope>NUCLEOTIDE SEQUENCE</scope>
    <source>
        <strain evidence="3">BDU141951</strain>
    </source>
</reference>
<reference evidence="3" key="1">
    <citation type="submission" date="2014-11" db="EMBL/GenBank/DDBJ databases">
        <authorList>
            <person name="Malar M.C."/>
            <person name="Sen D."/>
            <person name="Tripathy S."/>
        </authorList>
    </citation>
    <scope>NUCLEOTIDE SEQUENCE</scope>
    <source>
        <strain evidence="3">BDU141951</strain>
    </source>
</reference>
<name>A0A0C1YDC6_9CYAN</name>
<dbReference type="GO" id="GO:0006145">
    <property type="term" value="P:purine nucleobase catabolic process"/>
    <property type="evidence" value="ECO:0007669"/>
    <property type="project" value="TreeGrafter"/>
</dbReference>
<dbReference type="AlphaFoldDB" id="A0A0C1YDC6"/>
<dbReference type="EC" id="3.5.2.3" evidence="3"/>
<sequence length="429" mass="46070">MAGTLLRQVRVIDPATDTDQVQDVWMAGGRWGAIAPTLDIDTETVDVIDGTGKVLAPGLVDLYSHSGEPGNESRETLAELMAGAIAGGFTRVGILPDTDPALDNPGALRRLVDLACDLDQLPQPLLLPWAALTQGAQGEQMTELAELAGIKTFAIAGFADGQPITNRVLLRRLLEYTRSLNRPLALWPCDRTLAGNGIAREGALALMGGLPGVLVAAETAALTTILELVRELETPVHLMRLSTARSVALIEQAKADGLPVTASTTWLHLLFSTQEALSYDPNLRLDPPLGNPADQAALISGVKQGIIDAIAIDHSPYAYEEKTVAFGDAPPGAIGLELAFAALWERFVTPGVWTALELLRALSDRPAQILQLPSPQIAERETVEAFLFDPAATWTVDAQTLRSPARNTPFYQRSLQGQVLQTWHHPVLH</sequence>
<dbReference type="InterPro" id="IPR032466">
    <property type="entry name" value="Metal_Hydrolase"/>
</dbReference>
<accession>A0A0C1YDC6</accession>
<organism evidence="3">
    <name type="scientific">Lyngbya confervoides BDU141951</name>
    <dbReference type="NCBI Taxonomy" id="1574623"/>
    <lineage>
        <taxon>Bacteria</taxon>
        <taxon>Bacillati</taxon>
        <taxon>Cyanobacteriota</taxon>
        <taxon>Cyanophyceae</taxon>
        <taxon>Oscillatoriophycideae</taxon>
        <taxon>Oscillatoriales</taxon>
        <taxon>Microcoleaceae</taxon>
        <taxon>Lyngbya</taxon>
    </lineage>
</organism>
<dbReference type="PANTHER" id="PTHR43668">
    <property type="entry name" value="ALLANTOINASE"/>
    <property type="match status" value="1"/>
</dbReference>
<keyword evidence="3" id="KW-0378">Hydrolase</keyword>
<protein>
    <submittedName>
        <fullName evidence="3">Dihydroorotase</fullName>
        <ecNumber evidence="3">3.5.2.3</ecNumber>
    </submittedName>
</protein>
<dbReference type="NCBIfam" id="NF005614">
    <property type="entry name" value="PRK07369.1"/>
    <property type="match status" value="1"/>
</dbReference>
<dbReference type="EMBL" id="JTHE02000002">
    <property type="protein sequence ID" value="NEV65513.1"/>
    <property type="molecule type" value="Genomic_DNA"/>
</dbReference>
<dbReference type="NCBIfam" id="TIGR00857">
    <property type="entry name" value="pyrC_multi"/>
    <property type="match status" value="1"/>
</dbReference>
<comment type="caution">
    <text evidence="3">The sequence shown here is derived from an EMBL/GenBank/DDBJ whole genome shotgun (WGS) entry which is preliminary data.</text>
</comment>
<keyword evidence="1" id="KW-0665">Pyrimidine biosynthesis</keyword>
<dbReference type="SUPFAM" id="SSF51338">
    <property type="entry name" value="Composite domain of metallo-dependent hydrolases"/>
    <property type="match status" value="1"/>
</dbReference>
<dbReference type="GO" id="GO:0006221">
    <property type="term" value="P:pyrimidine nucleotide biosynthetic process"/>
    <property type="evidence" value="ECO:0007669"/>
    <property type="project" value="UniProtKB-KW"/>
</dbReference>
<dbReference type="GO" id="GO:0046872">
    <property type="term" value="F:metal ion binding"/>
    <property type="evidence" value="ECO:0007669"/>
    <property type="project" value="InterPro"/>
</dbReference>
<dbReference type="Gene3D" id="2.30.40.10">
    <property type="entry name" value="Urease, subunit C, domain 1"/>
    <property type="match status" value="1"/>
</dbReference>
<dbReference type="PANTHER" id="PTHR43668:SF2">
    <property type="entry name" value="ALLANTOINASE"/>
    <property type="match status" value="1"/>
</dbReference>
<evidence type="ECO:0000256" key="1">
    <source>
        <dbReference type="ARBA" id="ARBA00022975"/>
    </source>
</evidence>
<evidence type="ECO:0000313" key="3">
    <source>
        <dbReference type="EMBL" id="NEV65513.1"/>
    </source>
</evidence>
<dbReference type="InterPro" id="IPR050138">
    <property type="entry name" value="DHOase/Allantoinase_Hydrolase"/>
</dbReference>
<dbReference type="InterPro" id="IPR011059">
    <property type="entry name" value="Metal-dep_hydrolase_composite"/>
</dbReference>
<evidence type="ECO:0000259" key="2">
    <source>
        <dbReference type="Pfam" id="PF12890"/>
    </source>
</evidence>
<dbReference type="GO" id="GO:0004038">
    <property type="term" value="F:allantoinase activity"/>
    <property type="evidence" value="ECO:0007669"/>
    <property type="project" value="TreeGrafter"/>
</dbReference>
<dbReference type="Gene3D" id="3.20.20.140">
    <property type="entry name" value="Metal-dependent hydrolases"/>
    <property type="match status" value="1"/>
</dbReference>
<dbReference type="GO" id="GO:0005737">
    <property type="term" value="C:cytoplasm"/>
    <property type="evidence" value="ECO:0007669"/>
    <property type="project" value="TreeGrafter"/>
</dbReference>
<dbReference type="GO" id="GO:0004151">
    <property type="term" value="F:dihydroorotase activity"/>
    <property type="evidence" value="ECO:0007669"/>
    <property type="project" value="UniProtKB-EC"/>
</dbReference>
<feature type="domain" description="Dihydroorotase catalytic" evidence="2">
    <location>
        <begin position="52"/>
        <end position="220"/>
    </location>
</feature>
<dbReference type="InterPro" id="IPR024403">
    <property type="entry name" value="DHOase_cat"/>
</dbReference>
<dbReference type="InterPro" id="IPR004722">
    <property type="entry name" value="DHOase"/>
</dbReference>